<evidence type="ECO:0000313" key="2">
    <source>
        <dbReference type="Proteomes" id="UP000041314"/>
    </source>
</evidence>
<dbReference type="AlphaFoldDB" id="A0A655BQL1"/>
<accession>A0A655BQL1</accession>
<dbReference type="Proteomes" id="UP000041314">
    <property type="component" value="Unassembled WGS sequence"/>
</dbReference>
<reference evidence="1 2" key="1">
    <citation type="submission" date="2015-03" db="EMBL/GenBank/DDBJ databases">
        <authorList>
            <consortium name="Pathogen Informatics"/>
        </authorList>
    </citation>
    <scope>NUCLEOTIDE SEQUENCE [LARGE SCALE GENOMIC DNA]</scope>
    <source>
        <strain evidence="1 2">A1104</strain>
    </source>
</reference>
<sequence>MGFIEDHYFSLRDKFAKPALFNHHIRKKKVVVYNHHIRVHRLFTRFHHKALFVERAIAAKAVVVGTGDQRPGLGILRHADAGADIAIPRLI</sequence>
<organism evidence="1 2">
    <name type="scientific">Salmonella enterica subsp. enterica serovar Bovismorbificans</name>
    <dbReference type="NCBI Taxonomy" id="58097"/>
    <lineage>
        <taxon>Bacteria</taxon>
        <taxon>Pseudomonadati</taxon>
        <taxon>Pseudomonadota</taxon>
        <taxon>Gammaproteobacteria</taxon>
        <taxon>Enterobacterales</taxon>
        <taxon>Enterobacteriaceae</taxon>
        <taxon>Salmonella</taxon>
    </lineage>
</organism>
<evidence type="ECO:0000313" key="1">
    <source>
        <dbReference type="EMBL" id="CNT69266.1"/>
    </source>
</evidence>
<name>A0A655BQL1_SALET</name>
<protein>
    <submittedName>
        <fullName evidence="1">Uncharacterized protein</fullName>
    </submittedName>
</protein>
<dbReference type="EMBL" id="CQPA01000003">
    <property type="protein sequence ID" value="CNT69266.1"/>
    <property type="molecule type" value="Genomic_DNA"/>
</dbReference>
<proteinExistence type="predicted"/>
<gene>
    <name evidence="1" type="ORF">ERS008198_00711</name>
</gene>